<name>A0A2S4UE47_9BASI</name>
<proteinExistence type="predicted"/>
<evidence type="ECO:0000313" key="3">
    <source>
        <dbReference type="EMBL" id="POV95595.1"/>
    </source>
</evidence>
<keyword evidence="2" id="KW-1133">Transmembrane helix</keyword>
<dbReference type="VEuPathDB" id="FungiDB:PSHT_11685"/>
<accession>A0A2S4UE47</accession>
<protein>
    <submittedName>
        <fullName evidence="3">Uncharacterized protein</fullName>
    </submittedName>
</protein>
<evidence type="ECO:0000256" key="1">
    <source>
        <dbReference type="SAM" id="MobiDB-lite"/>
    </source>
</evidence>
<evidence type="ECO:0000313" key="4">
    <source>
        <dbReference type="Proteomes" id="UP000239156"/>
    </source>
</evidence>
<keyword evidence="2" id="KW-0812">Transmembrane</keyword>
<comment type="caution">
    <text evidence="3">The sequence shown here is derived from an EMBL/GenBank/DDBJ whole genome shotgun (WGS) entry which is preliminary data.</text>
</comment>
<sequence>MSRLSLNTAPGLTCVTSNSSFISVYYAIHNLLTAKNDNRSLKMMLFLEPTAQHLFLVESNLDNYACGPSDNANHGIECYPRKNGEREIYAGLYHKTRCLRPNATGCVTTCYVLYDIFAIIGIGMQLAIDYGISNPEAKVHIPGIKYVIIWIGVWCFCWSTACQYICARWDPPWQSNSSDRTLNIVPYSVIVMLNVIFVGVAVFSVASKLKLLASPISCFAQMDTYLKLHSDSAPPVIITVFSLSNSQYIYLQRAVDSIEMALAQVNMTSANPEIAFEAASNLPGHPLSKLHHLIHQFSHWLKIRITTCLALNSCLLMATEAVQETSTQRLGRKQERPAETSSPQKKGARIDCKKEMRSLLLTAGVIYSVLLVEWPLLVWEASDVIISIIGNVIIAVILAQTIRIVQPRPWHFLCCFRRKSVPVPNPNDVENGQKEAKKSKLSRAISNNPPVRELTVSVVQVTHSQASEPLQQPNFDLLRNWAQRRTAQDDVIQHHLDLDSALDPQFEEEKDLEMDCLRRPKSVYEQLKR</sequence>
<feature type="transmembrane region" description="Helical" evidence="2">
    <location>
        <begin position="111"/>
        <end position="132"/>
    </location>
</feature>
<evidence type="ECO:0000256" key="2">
    <source>
        <dbReference type="SAM" id="Phobius"/>
    </source>
</evidence>
<dbReference type="Proteomes" id="UP000239156">
    <property type="component" value="Unassembled WGS sequence"/>
</dbReference>
<feature type="transmembrane region" description="Helical" evidence="2">
    <location>
        <begin position="185"/>
        <end position="206"/>
    </location>
</feature>
<feature type="transmembrane region" description="Helical" evidence="2">
    <location>
        <begin position="144"/>
        <end position="165"/>
    </location>
</feature>
<feature type="transmembrane region" description="Helical" evidence="2">
    <location>
        <begin position="384"/>
        <end position="402"/>
    </location>
</feature>
<dbReference type="VEuPathDB" id="FungiDB:PSTT_16153"/>
<dbReference type="AlphaFoldDB" id="A0A2S4UE47"/>
<dbReference type="EMBL" id="PKSL01000336">
    <property type="protein sequence ID" value="POV95595.1"/>
    <property type="molecule type" value="Genomic_DNA"/>
</dbReference>
<feature type="region of interest" description="Disordered" evidence="1">
    <location>
        <begin position="326"/>
        <end position="349"/>
    </location>
</feature>
<gene>
    <name evidence="3" type="ORF">PSTT_16153</name>
</gene>
<reference evidence="3" key="1">
    <citation type="submission" date="2017-12" db="EMBL/GenBank/DDBJ databases">
        <title>Gene loss provides genomic basis for host adaptation in cereal stripe rust fungi.</title>
        <authorList>
            <person name="Xia C."/>
        </authorList>
    </citation>
    <scope>NUCLEOTIDE SEQUENCE [LARGE SCALE GENOMIC DNA]</scope>
    <source>
        <strain evidence="3">93-210</strain>
    </source>
</reference>
<organism evidence="3 4">
    <name type="scientific">Puccinia striiformis</name>
    <dbReference type="NCBI Taxonomy" id="27350"/>
    <lineage>
        <taxon>Eukaryota</taxon>
        <taxon>Fungi</taxon>
        <taxon>Dikarya</taxon>
        <taxon>Basidiomycota</taxon>
        <taxon>Pucciniomycotina</taxon>
        <taxon>Pucciniomycetes</taxon>
        <taxon>Pucciniales</taxon>
        <taxon>Pucciniaceae</taxon>
        <taxon>Puccinia</taxon>
    </lineage>
</organism>
<feature type="transmembrane region" description="Helical" evidence="2">
    <location>
        <begin position="359"/>
        <end position="378"/>
    </location>
</feature>
<keyword evidence="2" id="KW-0472">Membrane</keyword>
<keyword evidence="4" id="KW-1185">Reference proteome</keyword>